<comment type="caution">
    <text evidence="4">The sequence shown here is derived from an EMBL/GenBank/DDBJ whole genome shotgun (WGS) entry which is preliminary data.</text>
</comment>
<evidence type="ECO:0000256" key="2">
    <source>
        <dbReference type="SAM" id="Coils"/>
    </source>
</evidence>
<protein>
    <recommendedName>
        <fullName evidence="3">UspA domain-containing protein</fullName>
    </recommendedName>
</protein>
<evidence type="ECO:0000259" key="3">
    <source>
        <dbReference type="Pfam" id="PF00582"/>
    </source>
</evidence>
<dbReference type="PANTHER" id="PTHR46268">
    <property type="entry name" value="STRESS RESPONSE PROTEIN NHAX"/>
    <property type="match status" value="1"/>
</dbReference>
<feature type="coiled-coil region" evidence="2">
    <location>
        <begin position="55"/>
        <end position="82"/>
    </location>
</feature>
<dbReference type="RefSeq" id="WP_044426096.1">
    <property type="nucleotide sequence ID" value="NZ_BJYZ01000003.1"/>
</dbReference>
<keyword evidence="2" id="KW-0175">Coiled coil</keyword>
<reference evidence="4 5" key="1">
    <citation type="submission" date="2019-07" db="EMBL/GenBank/DDBJ databases">
        <title>Whole genome shotgun sequence of Skermanella aerolata NBRC 106429.</title>
        <authorList>
            <person name="Hosoyama A."/>
            <person name="Uohara A."/>
            <person name="Ohji S."/>
            <person name="Ichikawa N."/>
        </authorList>
    </citation>
    <scope>NUCLEOTIDE SEQUENCE [LARGE SCALE GENOMIC DNA]</scope>
    <source>
        <strain evidence="4 5">NBRC 106429</strain>
    </source>
</reference>
<dbReference type="SUPFAM" id="SSF52402">
    <property type="entry name" value="Adenine nucleotide alpha hydrolases-like"/>
    <property type="match status" value="2"/>
</dbReference>
<gene>
    <name evidence="4" type="ORF">SAE02_10200</name>
</gene>
<dbReference type="Proteomes" id="UP000321523">
    <property type="component" value="Unassembled WGS sequence"/>
</dbReference>
<dbReference type="Pfam" id="PF00582">
    <property type="entry name" value="Usp"/>
    <property type="match status" value="2"/>
</dbReference>
<sequence length="280" mass="29835">MSIKDLLVHVDQSPATATRLDAALDLGERFGAHVTALHLIAEPFMRSMAGYHLPADILKEHLRQAEAEAEQVFAQAREAAEHRGISLDARAESGSLDRLPALFARNARNADLVIVGEPNPEAGGADETLLVEAAFMDTGRPALVIPQAGAVKLPPERIMIAWDGSREAARAVHDSMPLLRLAEEVVILIVDASKLGPRFGQTPGAGIVAHLGRHEVAARIAQVQSGGSAITDLILAEAKSAGADLIVMGGYGHSRLRELMLGGVTRHMIERMTLPVLLAH</sequence>
<dbReference type="AlphaFoldDB" id="A0A512DK71"/>
<accession>A0A512DK71</accession>
<evidence type="ECO:0000313" key="5">
    <source>
        <dbReference type="Proteomes" id="UP000321523"/>
    </source>
</evidence>
<keyword evidence="5" id="KW-1185">Reference proteome</keyword>
<feature type="domain" description="UspA" evidence="3">
    <location>
        <begin position="4"/>
        <end position="117"/>
    </location>
</feature>
<dbReference type="Gene3D" id="3.40.50.12370">
    <property type="match status" value="1"/>
</dbReference>
<proteinExistence type="inferred from homology"/>
<organism evidence="4 5">
    <name type="scientific">Skermanella aerolata</name>
    <dbReference type="NCBI Taxonomy" id="393310"/>
    <lineage>
        <taxon>Bacteria</taxon>
        <taxon>Pseudomonadati</taxon>
        <taxon>Pseudomonadota</taxon>
        <taxon>Alphaproteobacteria</taxon>
        <taxon>Rhodospirillales</taxon>
        <taxon>Azospirillaceae</taxon>
        <taxon>Skermanella</taxon>
    </lineage>
</organism>
<dbReference type="PANTHER" id="PTHR46268:SF15">
    <property type="entry name" value="UNIVERSAL STRESS PROTEIN HP_0031"/>
    <property type="match status" value="1"/>
</dbReference>
<dbReference type="EMBL" id="BJYZ01000003">
    <property type="protein sequence ID" value="GEO36872.1"/>
    <property type="molecule type" value="Genomic_DNA"/>
</dbReference>
<evidence type="ECO:0000256" key="1">
    <source>
        <dbReference type="ARBA" id="ARBA00008791"/>
    </source>
</evidence>
<evidence type="ECO:0000313" key="4">
    <source>
        <dbReference type="EMBL" id="GEO36872.1"/>
    </source>
</evidence>
<feature type="domain" description="UspA" evidence="3">
    <location>
        <begin position="156"/>
        <end position="279"/>
    </location>
</feature>
<dbReference type="PRINTS" id="PR01438">
    <property type="entry name" value="UNVRSLSTRESS"/>
</dbReference>
<comment type="similarity">
    <text evidence="1">Belongs to the universal stress protein A family.</text>
</comment>
<dbReference type="InterPro" id="IPR006016">
    <property type="entry name" value="UspA"/>
</dbReference>
<dbReference type="InterPro" id="IPR006015">
    <property type="entry name" value="Universal_stress_UspA"/>
</dbReference>
<name>A0A512DK71_9PROT</name>
<dbReference type="CDD" id="cd00293">
    <property type="entry name" value="USP-like"/>
    <property type="match status" value="1"/>
</dbReference>